<keyword evidence="2" id="KW-1185">Reference proteome</keyword>
<dbReference type="KEGG" id="pagb:AWM79_23010"/>
<sequence length="143" mass="16125">MHIESPTTVSPTCASEDFPAHPLEQRLNRPAHATQASDPGFEAFYRQLLALSGTGEKEILLFIANYRSSDEGALDYRTIGEQMTVVGQALSRLKEEGLEGSEQHKELRGVMGRLFGTSLFINQYMQDIFNPEWDEDSRETADW</sequence>
<gene>
    <name evidence="1" type="ORF">AWM79_23010</name>
</gene>
<dbReference type="STRING" id="46677.AWM79_23010"/>
<dbReference type="AlphaFoldDB" id="A0A0X1T7A7"/>
<evidence type="ECO:0000313" key="2">
    <source>
        <dbReference type="Proteomes" id="UP000063229"/>
    </source>
</evidence>
<reference evidence="1 2" key="1">
    <citation type="submission" date="2016-01" db="EMBL/GenBank/DDBJ databases">
        <authorList>
            <person name="McClelland M."/>
            <person name="Jain A."/>
            <person name="Saraogi P."/>
            <person name="Mendelson R."/>
            <person name="Westerman R."/>
            <person name="SanMiguel P."/>
            <person name="Csonka L."/>
        </authorList>
    </citation>
    <scope>NUCLEOTIDE SEQUENCE [LARGE SCALE GENOMIC DNA]</scope>
    <source>
        <strain evidence="1 2">NCPPB 2472</strain>
    </source>
</reference>
<dbReference type="EMBL" id="CP014135">
    <property type="protein sequence ID" value="AMB87988.1"/>
    <property type="molecule type" value="Genomic_DNA"/>
</dbReference>
<dbReference type="RefSeq" id="WP_060783845.1">
    <property type="nucleotide sequence ID" value="NZ_CP014135.1"/>
</dbReference>
<evidence type="ECO:0000313" key="1">
    <source>
        <dbReference type="EMBL" id="AMB87988.1"/>
    </source>
</evidence>
<protein>
    <submittedName>
        <fullName evidence="1">Uncharacterized protein</fullName>
    </submittedName>
</protein>
<name>A0A0X1T7A7_PSEAA</name>
<dbReference type="Proteomes" id="UP000063229">
    <property type="component" value="Chromosome"/>
</dbReference>
<accession>A0A0X1T7A7</accession>
<organism evidence="1 2">
    <name type="scientific">Pseudomonas agarici</name>
    <dbReference type="NCBI Taxonomy" id="46677"/>
    <lineage>
        <taxon>Bacteria</taxon>
        <taxon>Pseudomonadati</taxon>
        <taxon>Pseudomonadota</taxon>
        <taxon>Gammaproteobacteria</taxon>
        <taxon>Pseudomonadales</taxon>
        <taxon>Pseudomonadaceae</taxon>
        <taxon>Pseudomonas</taxon>
    </lineage>
</organism>
<proteinExistence type="predicted"/>